<feature type="domain" description="RCK N-terminal" evidence="10">
    <location>
        <begin position="417"/>
        <end position="531"/>
    </location>
</feature>
<organism evidence="11 12">
    <name type="scientific">Streptomyces calidiresistens</name>
    <dbReference type="NCBI Taxonomy" id="1485586"/>
    <lineage>
        <taxon>Bacteria</taxon>
        <taxon>Bacillati</taxon>
        <taxon>Actinomycetota</taxon>
        <taxon>Actinomycetes</taxon>
        <taxon>Kitasatosporales</taxon>
        <taxon>Streptomycetaceae</taxon>
        <taxon>Streptomyces</taxon>
    </lineage>
</organism>
<evidence type="ECO:0000256" key="1">
    <source>
        <dbReference type="ARBA" id="ARBA00004141"/>
    </source>
</evidence>
<feature type="transmembrane region" description="Helical" evidence="8">
    <location>
        <begin position="84"/>
        <end position="104"/>
    </location>
</feature>
<dbReference type="Proteomes" id="UP000530234">
    <property type="component" value="Unassembled WGS sequence"/>
</dbReference>
<accession>A0A7W3T509</accession>
<feature type="transmembrane region" description="Helical" evidence="8">
    <location>
        <begin position="358"/>
        <end position="381"/>
    </location>
</feature>
<dbReference type="InterPro" id="IPR036291">
    <property type="entry name" value="NAD(P)-bd_dom_sf"/>
</dbReference>
<comment type="subcellular location">
    <subcellularLocation>
        <location evidence="1">Membrane</location>
        <topology evidence="1">Multi-pass membrane protein</topology>
    </subcellularLocation>
</comment>
<comment type="caution">
    <text evidence="11">The sequence shown here is derived from an EMBL/GenBank/DDBJ whole genome shotgun (WGS) entry which is preliminary data.</text>
</comment>
<dbReference type="AlphaFoldDB" id="A0A7W3T509"/>
<dbReference type="Gene3D" id="1.20.1530.20">
    <property type="match status" value="1"/>
</dbReference>
<dbReference type="Gene3D" id="3.40.50.720">
    <property type="entry name" value="NAD(P)-binding Rossmann-like Domain"/>
    <property type="match status" value="1"/>
</dbReference>
<evidence type="ECO:0000259" key="9">
    <source>
        <dbReference type="Pfam" id="PF00999"/>
    </source>
</evidence>
<evidence type="ECO:0000313" key="12">
    <source>
        <dbReference type="Proteomes" id="UP000530234"/>
    </source>
</evidence>
<dbReference type="PANTHER" id="PTHR42751">
    <property type="entry name" value="SODIUM/HYDROGEN EXCHANGER FAMILY/TRKA DOMAIN PROTEIN"/>
    <property type="match status" value="1"/>
</dbReference>
<feature type="transmembrane region" description="Helical" evidence="8">
    <location>
        <begin position="302"/>
        <end position="323"/>
    </location>
</feature>
<feature type="compositionally biased region" description="Gly residues" evidence="7">
    <location>
        <begin position="565"/>
        <end position="574"/>
    </location>
</feature>
<evidence type="ECO:0000256" key="8">
    <source>
        <dbReference type="SAM" id="Phobius"/>
    </source>
</evidence>
<dbReference type="SUPFAM" id="SSF51735">
    <property type="entry name" value="NAD(P)-binding Rossmann-fold domains"/>
    <property type="match status" value="1"/>
</dbReference>
<feature type="transmembrane region" description="Helical" evidence="8">
    <location>
        <begin position="6"/>
        <end position="23"/>
    </location>
</feature>
<keyword evidence="6 8" id="KW-0472">Membrane</keyword>
<keyword evidence="5 8" id="KW-1133">Transmembrane helix</keyword>
<evidence type="ECO:0000256" key="3">
    <source>
        <dbReference type="ARBA" id="ARBA00022448"/>
    </source>
</evidence>
<evidence type="ECO:0000256" key="4">
    <source>
        <dbReference type="ARBA" id="ARBA00022692"/>
    </source>
</evidence>
<feature type="domain" description="Cation/H+ exchanger transmembrane" evidence="9">
    <location>
        <begin position="14"/>
        <end position="377"/>
    </location>
</feature>
<evidence type="ECO:0000256" key="7">
    <source>
        <dbReference type="SAM" id="MobiDB-lite"/>
    </source>
</evidence>
<dbReference type="RefSeq" id="WP_182664806.1">
    <property type="nucleotide sequence ID" value="NZ_VKHS01000383.1"/>
</dbReference>
<gene>
    <name evidence="11" type="ORF">FOE67_15735</name>
</gene>
<dbReference type="Pfam" id="PF02254">
    <property type="entry name" value="TrkA_N"/>
    <property type="match status" value="1"/>
</dbReference>
<dbReference type="InterPro" id="IPR003148">
    <property type="entry name" value="RCK_N"/>
</dbReference>
<reference evidence="12" key="1">
    <citation type="submission" date="2019-10" db="EMBL/GenBank/DDBJ databases">
        <title>Streptomyces sp. nov., a novel actinobacterium isolated from alkaline environment.</title>
        <authorList>
            <person name="Golinska P."/>
        </authorList>
    </citation>
    <scope>NUCLEOTIDE SEQUENCE [LARGE SCALE GENOMIC DNA]</scope>
    <source>
        <strain evidence="12">DSM 42108</strain>
    </source>
</reference>
<feature type="compositionally biased region" description="Basic and acidic residues" evidence="7">
    <location>
        <begin position="549"/>
        <end position="564"/>
    </location>
</feature>
<comment type="similarity">
    <text evidence="2">Belongs to the monovalent cation:proton antiporter 2 (CPA2) transporter (TC 2.A.37) family.</text>
</comment>
<evidence type="ECO:0000256" key="6">
    <source>
        <dbReference type="ARBA" id="ARBA00023136"/>
    </source>
</evidence>
<keyword evidence="12" id="KW-1185">Reference proteome</keyword>
<dbReference type="EMBL" id="VKHS01000383">
    <property type="protein sequence ID" value="MBB0230926.1"/>
    <property type="molecule type" value="Genomic_DNA"/>
</dbReference>
<protein>
    <submittedName>
        <fullName evidence="11">Sodium:proton exchanger</fullName>
    </submittedName>
</protein>
<feature type="transmembrane region" description="Helical" evidence="8">
    <location>
        <begin position="116"/>
        <end position="135"/>
    </location>
</feature>
<feature type="transmembrane region" description="Helical" evidence="8">
    <location>
        <begin position="189"/>
        <end position="211"/>
    </location>
</feature>
<dbReference type="Pfam" id="PF00999">
    <property type="entry name" value="Na_H_Exchanger"/>
    <property type="match status" value="1"/>
</dbReference>
<dbReference type="GO" id="GO:1902600">
    <property type="term" value="P:proton transmembrane transport"/>
    <property type="evidence" value="ECO:0007669"/>
    <property type="project" value="InterPro"/>
</dbReference>
<feature type="transmembrane region" description="Helical" evidence="8">
    <location>
        <begin position="55"/>
        <end position="72"/>
    </location>
</feature>
<evidence type="ECO:0000256" key="5">
    <source>
        <dbReference type="ARBA" id="ARBA00022989"/>
    </source>
</evidence>
<keyword evidence="3" id="KW-0813">Transport</keyword>
<name>A0A7W3T509_9ACTN</name>
<evidence type="ECO:0000259" key="10">
    <source>
        <dbReference type="Pfam" id="PF02254"/>
    </source>
</evidence>
<feature type="transmembrane region" description="Helical" evidence="8">
    <location>
        <begin position="30"/>
        <end position="49"/>
    </location>
</feature>
<feature type="region of interest" description="Disordered" evidence="7">
    <location>
        <begin position="540"/>
        <end position="574"/>
    </location>
</feature>
<proteinExistence type="inferred from homology"/>
<feature type="transmembrane region" description="Helical" evidence="8">
    <location>
        <begin position="330"/>
        <end position="352"/>
    </location>
</feature>
<dbReference type="GO" id="GO:0015297">
    <property type="term" value="F:antiporter activity"/>
    <property type="evidence" value="ECO:0007669"/>
    <property type="project" value="InterPro"/>
</dbReference>
<dbReference type="InterPro" id="IPR038770">
    <property type="entry name" value="Na+/solute_symporter_sf"/>
</dbReference>
<dbReference type="GO" id="GO:0006813">
    <property type="term" value="P:potassium ion transport"/>
    <property type="evidence" value="ECO:0007669"/>
    <property type="project" value="InterPro"/>
</dbReference>
<evidence type="ECO:0000313" key="11">
    <source>
        <dbReference type="EMBL" id="MBB0230926.1"/>
    </source>
</evidence>
<feature type="transmembrane region" description="Helical" evidence="8">
    <location>
        <begin position="147"/>
        <end position="169"/>
    </location>
</feature>
<dbReference type="InterPro" id="IPR006153">
    <property type="entry name" value="Cation/H_exchanger_TM"/>
</dbReference>
<dbReference type="GO" id="GO:0016020">
    <property type="term" value="C:membrane"/>
    <property type="evidence" value="ECO:0007669"/>
    <property type="project" value="UniProtKB-SubCell"/>
</dbReference>
<dbReference type="PANTHER" id="PTHR42751:SF3">
    <property type="entry name" value="SODIUM_GLUTAMATE SYMPORTER"/>
    <property type="match status" value="1"/>
</dbReference>
<keyword evidence="4 8" id="KW-0812">Transmembrane</keyword>
<sequence>MELHDFPLLAAVLAVATVIGLLATRLRQPLIVAFIGVGILVGPAGLGWVEADGTIELLAHLGIAVLLFLVGLRLDLHLVRTTGPIALATGLGQVVFTSAIGYAIARLLGMDNVTSLYVAVALTFSSTIIIVKLLSDKRELEQLHGRIAVGFLIVQDIVVVLVMIALTAFGQRGGDEDADGEPNELHTEVLIVLGKGLGLLAGIALLMRFVLPRLLDHIARSQELLVLFGVAYAISVAAISEWLGFSTEVGAFLAGVSLATTPYRDALGARLVSLRDFMLLFFFLQLGAGLEFTDAGRQLGEAVVLSLFVLIGNPLIVIVIMALMRYPVRVGFLCGLTVAQISEFSLILAALGLSLGHITGATVSLITVVGLITIGVSTYLIMYSHQIWDRIGGWFERFQRPGVRQPNTDRAGGDVDVILYGLGRFGGHAADRLDRAGLRVLAVDWDPYRVTSNERENVTAVFGSAEDIHFLETLPLSRARWVISAIPRPDTNLALVDGLRRHGYEGRIMLTALTPRDVERSRTEGVDIVLDPFAEAADTALDVLGGDTPGERPAEGRPTGERGPGDGGGGTPTP</sequence>
<evidence type="ECO:0000256" key="2">
    <source>
        <dbReference type="ARBA" id="ARBA00005551"/>
    </source>
</evidence>
<feature type="transmembrane region" description="Helical" evidence="8">
    <location>
        <begin position="223"/>
        <end position="243"/>
    </location>
</feature>